<gene>
    <name evidence="2" type="ORF">GCM10009762_03360</name>
</gene>
<dbReference type="InterPro" id="IPR038287">
    <property type="entry name" value="Cse2_sf"/>
</dbReference>
<name>A0ABN2B328_9MICO</name>
<evidence type="ECO:0008006" key="4">
    <source>
        <dbReference type="Google" id="ProtNLM"/>
    </source>
</evidence>
<dbReference type="NCBIfam" id="TIGR02548">
    <property type="entry name" value="casB_cse2"/>
    <property type="match status" value="1"/>
</dbReference>
<evidence type="ECO:0000256" key="1">
    <source>
        <dbReference type="SAM" id="MobiDB-lite"/>
    </source>
</evidence>
<dbReference type="Proteomes" id="UP001501288">
    <property type="component" value="Unassembled WGS sequence"/>
</dbReference>
<reference evidence="2 3" key="1">
    <citation type="journal article" date="2019" name="Int. J. Syst. Evol. Microbiol.">
        <title>The Global Catalogue of Microorganisms (GCM) 10K type strain sequencing project: providing services to taxonomists for standard genome sequencing and annotation.</title>
        <authorList>
            <consortium name="The Broad Institute Genomics Platform"/>
            <consortium name="The Broad Institute Genome Sequencing Center for Infectious Disease"/>
            <person name="Wu L."/>
            <person name="Ma J."/>
        </authorList>
    </citation>
    <scope>NUCLEOTIDE SEQUENCE [LARGE SCALE GENOMIC DNA]</scope>
    <source>
        <strain evidence="2 3">JCM 14588</strain>
    </source>
</reference>
<feature type="compositionally biased region" description="Polar residues" evidence="1">
    <location>
        <begin position="202"/>
        <end position="220"/>
    </location>
</feature>
<dbReference type="CDD" id="cd09731">
    <property type="entry name" value="Cse2_I-E"/>
    <property type="match status" value="1"/>
</dbReference>
<sequence length="220" mass="23710">MAEVPYVSQASRAVAAALRRLEQPYFAKEGFARQALAELRRATPGAITDSPYTWPYVFQSLSGQSPGQEWDGDASPVEKAVHAALVLWASHQQSGSVPVSVEGISLGRAAGILSGKLKRDGEPIDAGVLRRFSAVTTATSFSAQMRALSQLVSLFRANGVMLDYPRLAGDLRNLQEPARRQRVLVRWARDFHRGGAAASDITAGSETTTDAKATPTQEQE</sequence>
<dbReference type="InterPro" id="IPR013382">
    <property type="entry name" value="CRISPR-assoc_prot_Cse2"/>
</dbReference>
<dbReference type="Pfam" id="PF09485">
    <property type="entry name" value="CRISPR_Cse2"/>
    <property type="match status" value="1"/>
</dbReference>
<keyword evidence="3" id="KW-1185">Reference proteome</keyword>
<protein>
    <recommendedName>
        <fullName evidence="4">Type I-E CRISPR-associated protein Cse2/CasB</fullName>
    </recommendedName>
</protein>
<evidence type="ECO:0000313" key="2">
    <source>
        <dbReference type="EMBL" id="GAA1532777.1"/>
    </source>
</evidence>
<accession>A0ABN2B328</accession>
<dbReference type="EMBL" id="BAAANV010000013">
    <property type="protein sequence ID" value="GAA1532777.1"/>
    <property type="molecule type" value="Genomic_DNA"/>
</dbReference>
<organism evidence="2 3">
    <name type="scientific">Dermacoccus barathri</name>
    <dbReference type="NCBI Taxonomy" id="322601"/>
    <lineage>
        <taxon>Bacteria</taxon>
        <taxon>Bacillati</taxon>
        <taxon>Actinomycetota</taxon>
        <taxon>Actinomycetes</taxon>
        <taxon>Micrococcales</taxon>
        <taxon>Dermacoccaceae</taxon>
        <taxon>Dermacoccus</taxon>
    </lineage>
</organism>
<evidence type="ECO:0000313" key="3">
    <source>
        <dbReference type="Proteomes" id="UP001501288"/>
    </source>
</evidence>
<dbReference type="RefSeq" id="WP_346029476.1">
    <property type="nucleotide sequence ID" value="NZ_BAAANV010000013.1"/>
</dbReference>
<comment type="caution">
    <text evidence="2">The sequence shown here is derived from an EMBL/GenBank/DDBJ whole genome shotgun (WGS) entry which is preliminary data.</text>
</comment>
<feature type="region of interest" description="Disordered" evidence="1">
    <location>
        <begin position="198"/>
        <end position="220"/>
    </location>
</feature>
<dbReference type="Gene3D" id="1.10.520.40">
    <property type="entry name" value="CRISPR-associated protein Cse2"/>
    <property type="match status" value="1"/>
</dbReference>
<proteinExistence type="predicted"/>